<accession>A0A6C0BQB1</accession>
<organism evidence="1">
    <name type="scientific">viral metagenome</name>
    <dbReference type="NCBI Taxonomy" id="1070528"/>
    <lineage>
        <taxon>unclassified sequences</taxon>
        <taxon>metagenomes</taxon>
        <taxon>organismal metagenomes</taxon>
    </lineage>
</organism>
<proteinExistence type="predicted"/>
<dbReference type="EMBL" id="MN739209">
    <property type="protein sequence ID" value="QHS93799.1"/>
    <property type="molecule type" value="Genomic_DNA"/>
</dbReference>
<dbReference type="AlphaFoldDB" id="A0A6C0BQB1"/>
<evidence type="ECO:0000313" key="1">
    <source>
        <dbReference type="EMBL" id="QHS93799.1"/>
    </source>
</evidence>
<reference evidence="1" key="1">
    <citation type="journal article" date="2020" name="Nature">
        <title>Giant virus diversity and host interactions through global metagenomics.</title>
        <authorList>
            <person name="Schulz F."/>
            <person name="Roux S."/>
            <person name="Paez-Espino D."/>
            <person name="Jungbluth S."/>
            <person name="Walsh D.A."/>
            <person name="Denef V.J."/>
            <person name="McMahon K.D."/>
            <person name="Konstantinidis K.T."/>
            <person name="Eloe-Fadrosh E.A."/>
            <person name="Kyrpides N.C."/>
            <person name="Woyke T."/>
        </authorList>
    </citation>
    <scope>NUCLEOTIDE SEQUENCE</scope>
    <source>
        <strain evidence="1">GVMAG-M-3300018080-19</strain>
    </source>
</reference>
<sequence>MSQRCASPYCNRQNFSIKNQFLPYNPPMRPQYFQNSCGQIGAQWTSVAGTFGNCPGSKVCAGMPPYDWICPTSRYCYSQTTDLVGYTPQDICRNIHWARRKSRTCASQCSNCFN</sequence>
<protein>
    <submittedName>
        <fullName evidence="1">Uncharacterized protein</fullName>
    </submittedName>
</protein>
<name>A0A6C0BQB1_9ZZZZ</name>